<dbReference type="PANTHER" id="PTHR36509">
    <property type="entry name" value="BLL3101 PROTEIN"/>
    <property type="match status" value="1"/>
</dbReference>
<dbReference type="RefSeq" id="WP_189475158.1">
    <property type="nucleotide sequence ID" value="NZ_BMYM01000001.1"/>
</dbReference>
<protein>
    <recommendedName>
        <fullName evidence="2">DUF1254 domain-containing protein</fullName>
    </recommendedName>
</protein>
<evidence type="ECO:0000256" key="1">
    <source>
        <dbReference type="SAM" id="Phobius"/>
    </source>
</evidence>
<keyword evidence="4" id="KW-1185">Reference proteome</keyword>
<evidence type="ECO:0000313" key="3">
    <source>
        <dbReference type="EMBL" id="GHD27996.1"/>
    </source>
</evidence>
<organism evidence="3 4">
    <name type="scientific">Parahalioglobus pacificus</name>
    <dbReference type="NCBI Taxonomy" id="930806"/>
    <lineage>
        <taxon>Bacteria</taxon>
        <taxon>Pseudomonadati</taxon>
        <taxon>Pseudomonadota</taxon>
        <taxon>Gammaproteobacteria</taxon>
        <taxon>Cellvibrionales</taxon>
        <taxon>Halieaceae</taxon>
        <taxon>Parahalioglobus</taxon>
    </lineage>
</organism>
<proteinExistence type="predicted"/>
<dbReference type="Proteomes" id="UP000644693">
    <property type="component" value="Unassembled WGS sequence"/>
</dbReference>
<gene>
    <name evidence="3" type="ORF">GCM10007053_06930</name>
</gene>
<keyword evidence="1" id="KW-0812">Transmembrane</keyword>
<comment type="caution">
    <text evidence="3">The sequence shown here is derived from an EMBL/GenBank/DDBJ whole genome shotgun (WGS) entry which is preliminary data.</text>
</comment>
<name>A0A919CIH7_9GAMM</name>
<reference evidence="3" key="1">
    <citation type="journal article" date="2014" name="Int. J. Syst. Evol. Microbiol.">
        <title>Complete genome sequence of Corynebacterium casei LMG S-19264T (=DSM 44701T), isolated from a smear-ripened cheese.</title>
        <authorList>
            <consortium name="US DOE Joint Genome Institute (JGI-PGF)"/>
            <person name="Walter F."/>
            <person name="Albersmeier A."/>
            <person name="Kalinowski J."/>
            <person name="Ruckert C."/>
        </authorList>
    </citation>
    <scope>NUCLEOTIDE SEQUENCE</scope>
    <source>
        <strain evidence="3">KCTC 23430</strain>
    </source>
</reference>
<dbReference type="Pfam" id="PF06863">
    <property type="entry name" value="DUF1254"/>
    <property type="match status" value="1"/>
</dbReference>
<dbReference type="InterPro" id="IPR037050">
    <property type="entry name" value="DUF1254_sf"/>
</dbReference>
<dbReference type="PANTHER" id="PTHR36509:SF2">
    <property type="entry name" value="BLL3101 PROTEIN"/>
    <property type="match status" value="1"/>
</dbReference>
<feature type="domain" description="DUF1254" evidence="2">
    <location>
        <begin position="50"/>
        <end position="159"/>
    </location>
</feature>
<reference evidence="3" key="2">
    <citation type="submission" date="2020-09" db="EMBL/GenBank/DDBJ databases">
        <authorList>
            <person name="Sun Q."/>
            <person name="Kim S."/>
        </authorList>
    </citation>
    <scope>NUCLEOTIDE SEQUENCE</scope>
    <source>
        <strain evidence="3">KCTC 23430</strain>
    </source>
</reference>
<dbReference type="InterPro" id="IPR010679">
    <property type="entry name" value="DUF1254"/>
</dbReference>
<sequence>MKTSALSLLKWIAGIVVGAWLGQYLLAMALPSLVMQTLYNVGSQDSGVNTLTTRLETDATSRQVVRPSPDLLYAICFYDLSEGPITVTAPVPARYWSLQFYQMNTDNFAGITNQREQAYRIGSTAEVMLVSDGQNAPEFAGEVFTSPTTRGVMLLRASAIGDSLESRQAMAASSCRPA</sequence>
<dbReference type="SUPFAM" id="SSF160935">
    <property type="entry name" value="VPA0735-like"/>
    <property type="match status" value="1"/>
</dbReference>
<dbReference type="EMBL" id="BMYM01000001">
    <property type="protein sequence ID" value="GHD27996.1"/>
    <property type="molecule type" value="Genomic_DNA"/>
</dbReference>
<feature type="transmembrane region" description="Helical" evidence="1">
    <location>
        <begin position="12"/>
        <end position="34"/>
    </location>
</feature>
<dbReference type="AlphaFoldDB" id="A0A919CIH7"/>
<evidence type="ECO:0000313" key="4">
    <source>
        <dbReference type="Proteomes" id="UP000644693"/>
    </source>
</evidence>
<evidence type="ECO:0000259" key="2">
    <source>
        <dbReference type="Pfam" id="PF06863"/>
    </source>
</evidence>
<keyword evidence="1" id="KW-0472">Membrane</keyword>
<dbReference type="Gene3D" id="2.60.40.1610">
    <property type="entry name" value="Domain of unknown function DUF1254"/>
    <property type="match status" value="1"/>
</dbReference>
<keyword evidence="1" id="KW-1133">Transmembrane helix</keyword>
<accession>A0A919CIH7</accession>